<feature type="compositionally biased region" description="Basic and acidic residues" evidence="1">
    <location>
        <begin position="40"/>
        <end position="52"/>
    </location>
</feature>
<proteinExistence type="predicted"/>
<dbReference type="Proteomes" id="UP001310890">
    <property type="component" value="Unassembled WGS sequence"/>
</dbReference>
<accession>A0AAN7TF42</accession>
<sequence length="80" mass="9057">MTNQEQHQKSQPDPAYKWGITPGKHPPPYTQPEENYALEEQVKRQKLRDKGVNPDSKAQMDAATKGSFWSKFSGILGVTK</sequence>
<feature type="region of interest" description="Disordered" evidence="1">
    <location>
        <begin position="1"/>
        <end position="61"/>
    </location>
</feature>
<evidence type="ECO:0000313" key="3">
    <source>
        <dbReference type="Proteomes" id="UP001310890"/>
    </source>
</evidence>
<evidence type="ECO:0000256" key="1">
    <source>
        <dbReference type="SAM" id="MobiDB-lite"/>
    </source>
</evidence>
<gene>
    <name evidence="2" type="ORF">LTR62_005660</name>
</gene>
<feature type="compositionally biased region" description="Basic and acidic residues" evidence="1">
    <location>
        <begin position="1"/>
        <end position="10"/>
    </location>
</feature>
<comment type="caution">
    <text evidence="2">The sequence shown here is derived from an EMBL/GenBank/DDBJ whole genome shotgun (WGS) entry which is preliminary data.</text>
</comment>
<evidence type="ECO:0000313" key="2">
    <source>
        <dbReference type="EMBL" id="KAK5110621.1"/>
    </source>
</evidence>
<dbReference type="AlphaFoldDB" id="A0AAN7TF42"/>
<name>A0AAN7TF42_9PEZI</name>
<reference evidence="2" key="1">
    <citation type="submission" date="2023-08" db="EMBL/GenBank/DDBJ databases">
        <title>Black Yeasts Isolated from many extreme environments.</title>
        <authorList>
            <person name="Coleine C."/>
            <person name="Stajich J.E."/>
            <person name="Selbmann L."/>
        </authorList>
    </citation>
    <scope>NUCLEOTIDE SEQUENCE</scope>
    <source>
        <strain evidence="2">CCFEE 5401</strain>
    </source>
</reference>
<organism evidence="2 3">
    <name type="scientific">Meristemomyces frigidus</name>
    <dbReference type="NCBI Taxonomy" id="1508187"/>
    <lineage>
        <taxon>Eukaryota</taxon>
        <taxon>Fungi</taxon>
        <taxon>Dikarya</taxon>
        <taxon>Ascomycota</taxon>
        <taxon>Pezizomycotina</taxon>
        <taxon>Dothideomycetes</taxon>
        <taxon>Dothideomycetidae</taxon>
        <taxon>Mycosphaerellales</taxon>
        <taxon>Teratosphaeriaceae</taxon>
        <taxon>Meristemomyces</taxon>
    </lineage>
</organism>
<protein>
    <submittedName>
        <fullName evidence="2">Uncharacterized protein</fullName>
    </submittedName>
</protein>
<dbReference type="EMBL" id="JAVRRL010000047">
    <property type="protein sequence ID" value="KAK5110621.1"/>
    <property type="molecule type" value="Genomic_DNA"/>
</dbReference>